<dbReference type="CDD" id="cd05246">
    <property type="entry name" value="dTDP_GD_SDR_e"/>
    <property type="match status" value="1"/>
</dbReference>
<feature type="domain" description="NAD-dependent epimerase/dehydratase" evidence="2">
    <location>
        <begin position="6"/>
        <end position="244"/>
    </location>
</feature>
<dbReference type="InterPro" id="IPR005888">
    <property type="entry name" value="dTDP_Gluc_deHydtase"/>
</dbReference>
<dbReference type="AlphaFoldDB" id="A0A101N746"/>
<dbReference type="Gene3D" id="3.40.50.720">
    <property type="entry name" value="NAD(P)-binding Rossmann-like Domain"/>
    <property type="match status" value="1"/>
</dbReference>
<dbReference type="PANTHER" id="PTHR43000">
    <property type="entry name" value="DTDP-D-GLUCOSE 4,6-DEHYDRATASE-RELATED"/>
    <property type="match status" value="1"/>
</dbReference>
<dbReference type="OrthoDB" id="9801785at2"/>
<dbReference type="Pfam" id="PF01370">
    <property type="entry name" value="Epimerase"/>
    <property type="match status" value="1"/>
</dbReference>
<comment type="caution">
    <text evidence="3">The sequence shown here is derived from an EMBL/GenBank/DDBJ whole genome shotgun (WGS) entry which is preliminary data.</text>
</comment>
<protein>
    <submittedName>
        <fullName evidence="3">dTDP-glucose 4,6-dehydratase</fullName>
    </submittedName>
</protein>
<evidence type="ECO:0000313" key="3">
    <source>
        <dbReference type="EMBL" id="KUM87819.1"/>
    </source>
</evidence>
<dbReference type="EMBL" id="LMWM01000013">
    <property type="protein sequence ID" value="KUM87819.1"/>
    <property type="molecule type" value="Genomic_DNA"/>
</dbReference>
<evidence type="ECO:0000256" key="1">
    <source>
        <dbReference type="ARBA" id="ARBA00007637"/>
    </source>
</evidence>
<organism evidence="3 4">
    <name type="scientific">Streptomyces pseudovenezuelae</name>
    <dbReference type="NCBI Taxonomy" id="67350"/>
    <lineage>
        <taxon>Bacteria</taxon>
        <taxon>Bacillati</taxon>
        <taxon>Actinomycetota</taxon>
        <taxon>Actinomycetes</taxon>
        <taxon>Kitasatosporales</taxon>
        <taxon>Streptomycetaceae</taxon>
        <taxon>Streptomyces</taxon>
        <taxon>Streptomyces aurantiacus group</taxon>
    </lineage>
</organism>
<dbReference type="InterPro" id="IPR001509">
    <property type="entry name" value="Epimerase_deHydtase"/>
</dbReference>
<dbReference type="SUPFAM" id="SSF51735">
    <property type="entry name" value="NAD(P)-binding Rossmann-fold domains"/>
    <property type="match status" value="1"/>
</dbReference>
<gene>
    <name evidence="3" type="ORF">AQI94_14910</name>
</gene>
<dbReference type="GO" id="GO:0009225">
    <property type="term" value="P:nucleotide-sugar metabolic process"/>
    <property type="evidence" value="ECO:0007669"/>
    <property type="project" value="InterPro"/>
</dbReference>
<dbReference type="Gene3D" id="3.90.25.10">
    <property type="entry name" value="UDP-galactose 4-epimerase, domain 1"/>
    <property type="match status" value="1"/>
</dbReference>
<comment type="similarity">
    <text evidence="1">Belongs to the NAD(P)-dependent epimerase/dehydratase family.</text>
</comment>
<dbReference type="RefSeq" id="WP_031047335.1">
    <property type="nucleotide sequence ID" value="NZ_JBEYZI010000054.1"/>
</dbReference>
<dbReference type="InterPro" id="IPR036291">
    <property type="entry name" value="NAD(P)-bd_dom_sf"/>
</dbReference>
<reference evidence="3 4" key="1">
    <citation type="submission" date="2015-10" db="EMBL/GenBank/DDBJ databases">
        <title>Draft genome sequence of Streptomyces pseudovenezuelae DSM 40212, type strain for the species Streptomyces pseudovenezuelae.</title>
        <authorList>
            <person name="Ruckert C."/>
            <person name="Winkler A."/>
            <person name="Kalinowski J."/>
            <person name="Kampfer P."/>
            <person name="Glaeser S."/>
        </authorList>
    </citation>
    <scope>NUCLEOTIDE SEQUENCE [LARGE SCALE GENOMIC DNA]</scope>
    <source>
        <strain evidence="3 4">DSM 40212</strain>
    </source>
</reference>
<dbReference type="GO" id="GO:0008460">
    <property type="term" value="F:dTDP-glucose 4,6-dehydratase activity"/>
    <property type="evidence" value="ECO:0007669"/>
    <property type="project" value="InterPro"/>
</dbReference>
<proteinExistence type="inferred from homology"/>
<evidence type="ECO:0000259" key="2">
    <source>
        <dbReference type="Pfam" id="PF01370"/>
    </source>
</evidence>
<accession>A0A101N746</accession>
<sequence>MTTTRVLVTGGAGFLGSHYVRMLFGPDGPPDIAVTVLDRSGSAAGPAGLDDIPRSDRFAFVPGDICDRDLVDGLLAAHDQVVHFAAERRAAWSGREAEDLVRTNVLGTEILVDAALRQGPKRFVHISSDEVYGSIRAGSWPETDPLRPNSPRAATKAASDLIALAWHRTHGLDVRVARGSTTYGPRQLPERVVPLFISLLLEGRPVVLRGGGHDVRDWLHVDDHVRGIELVRTLGRPGEVYNIGAGSERSVRELTRVLLRTCDADWGMVGFGADHEVHDRRCSVDFSKIRDELGFAPRRDLVTGLTETVAWYRSHRSWWEPLLRRAERNEGSERMPLRS</sequence>
<name>A0A101N746_9ACTN</name>
<evidence type="ECO:0000313" key="4">
    <source>
        <dbReference type="Proteomes" id="UP000053039"/>
    </source>
</evidence>
<dbReference type="Proteomes" id="UP000053039">
    <property type="component" value="Unassembled WGS sequence"/>
</dbReference>